<protein>
    <recommendedName>
        <fullName evidence="3">DUF3800 domain-containing protein</fullName>
    </recommendedName>
</protein>
<organism evidence="1 2">
    <name type="scientific">Bifidobacterium longum subsp. infantis</name>
    <dbReference type="NCBI Taxonomy" id="1682"/>
    <lineage>
        <taxon>Bacteria</taxon>
        <taxon>Bacillati</taxon>
        <taxon>Actinomycetota</taxon>
        <taxon>Actinomycetes</taxon>
        <taxon>Bifidobacteriales</taxon>
        <taxon>Bifidobacteriaceae</taxon>
        <taxon>Bifidobacterium</taxon>
    </lineage>
</organism>
<proteinExistence type="predicted"/>
<dbReference type="EMBL" id="SSWL01000030">
    <property type="protein sequence ID" value="THJ25806.1"/>
    <property type="molecule type" value="Genomic_DNA"/>
</dbReference>
<dbReference type="RefSeq" id="WP_136501162.1">
    <property type="nucleotide sequence ID" value="NZ_CALNDE010000024.1"/>
</dbReference>
<gene>
    <name evidence="1" type="ORF">E6L38_12355</name>
</gene>
<accession>A0A4S5BA98</accession>
<sequence length="142" mass="16140">MSELIAWGDESVQTQGGVIPTYYMGACICGLEERDIRRQLLSATKRKVSKLHWRDMTLSEKRRSIPVIEALSLPHIAIAATPLDGTVTSERARRKCLELLLPTLEKEYGISRLVLESRETSQDFSSFLETLDMRELDLHHLA</sequence>
<evidence type="ECO:0008006" key="3">
    <source>
        <dbReference type="Google" id="ProtNLM"/>
    </source>
</evidence>
<name>A0A4S5BA98_BIFLI</name>
<dbReference type="AlphaFoldDB" id="A0A4S5BA98"/>
<evidence type="ECO:0000313" key="1">
    <source>
        <dbReference type="EMBL" id="THJ25806.1"/>
    </source>
</evidence>
<dbReference type="Proteomes" id="UP000306697">
    <property type="component" value="Unassembled WGS sequence"/>
</dbReference>
<reference evidence="1 2" key="1">
    <citation type="submission" date="2019-04" db="EMBL/GenBank/DDBJ databases">
        <title>Genome Announcement To Ensure Probiotic Safety of Bifidobacterium longum subsp infantis UBBI-01.</title>
        <authorList>
            <person name="Sulthana A."/>
            <person name="Lakshmi S.G."/>
            <person name="Madempudi R.S."/>
        </authorList>
    </citation>
    <scope>NUCLEOTIDE SEQUENCE [LARGE SCALE GENOMIC DNA]</scope>
    <source>
        <strain evidence="1 2">UBBI-01</strain>
    </source>
</reference>
<evidence type="ECO:0000313" key="2">
    <source>
        <dbReference type="Proteomes" id="UP000306697"/>
    </source>
</evidence>
<comment type="caution">
    <text evidence="1">The sequence shown here is derived from an EMBL/GenBank/DDBJ whole genome shotgun (WGS) entry which is preliminary data.</text>
</comment>